<evidence type="ECO:0000313" key="4">
    <source>
        <dbReference type="RefSeq" id="XP_022747937.1"/>
    </source>
</evidence>
<name>A0A6P5Z5V1_DURZI</name>
<accession>A0A6P5Z5V1</accession>
<proteinExistence type="predicted"/>
<organism evidence="3 4">
    <name type="scientific">Durio zibethinus</name>
    <name type="common">Durian</name>
    <dbReference type="NCBI Taxonomy" id="66656"/>
    <lineage>
        <taxon>Eukaryota</taxon>
        <taxon>Viridiplantae</taxon>
        <taxon>Streptophyta</taxon>
        <taxon>Embryophyta</taxon>
        <taxon>Tracheophyta</taxon>
        <taxon>Spermatophyta</taxon>
        <taxon>Magnoliopsida</taxon>
        <taxon>eudicotyledons</taxon>
        <taxon>Gunneridae</taxon>
        <taxon>Pentapetalae</taxon>
        <taxon>rosids</taxon>
        <taxon>malvids</taxon>
        <taxon>Malvales</taxon>
        <taxon>Malvaceae</taxon>
        <taxon>Helicteroideae</taxon>
        <taxon>Durio</taxon>
    </lineage>
</organism>
<dbReference type="PANTHER" id="PTHR33923:SF3">
    <property type="entry name" value="CALMODULIN BINDING PROTEIN PICBP"/>
    <property type="match status" value="1"/>
</dbReference>
<feature type="compositionally biased region" description="Polar residues" evidence="1">
    <location>
        <begin position="509"/>
        <end position="519"/>
    </location>
</feature>
<dbReference type="OrthoDB" id="1096728at2759"/>
<dbReference type="Pfam" id="PF07839">
    <property type="entry name" value="CaM_binding"/>
    <property type="match status" value="2"/>
</dbReference>
<feature type="domain" description="Calmodulin-binding" evidence="2">
    <location>
        <begin position="695"/>
        <end position="802"/>
    </location>
</feature>
<dbReference type="SMART" id="SM01054">
    <property type="entry name" value="CaM_binding"/>
    <property type="match status" value="2"/>
</dbReference>
<dbReference type="Proteomes" id="UP000515121">
    <property type="component" value="Unplaced"/>
</dbReference>
<dbReference type="InterPro" id="IPR012417">
    <property type="entry name" value="CaM-bd_dom_pln"/>
</dbReference>
<feature type="region of interest" description="Disordered" evidence="1">
    <location>
        <begin position="496"/>
        <end position="521"/>
    </location>
</feature>
<feature type="domain" description="Calmodulin-binding" evidence="2">
    <location>
        <begin position="339"/>
        <end position="441"/>
    </location>
</feature>
<evidence type="ECO:0000313" key="3">
    <source>
        <dbReference type="Proteomes" id="UP000515121"/>
    </source>
</evidence>
<evidence type="ECO:0000256" key="1">
    <source>
        <dbReference type="SAM" id="MobiDB-lite"/>
    </source>
</evidence>
<keyword evidence="3" id="KW-1185">Reference proteome</keyword>
<feature type="compositionally biased region" description="Basic and acidic residues" evidence="1">
    <location>
        <begin position="675"/>
        <end position="684"/>
    </location>
</feature>
<dbReference type="InterPro" id="IPR044681">
    <property type="entry name" value="PICBP-like"/>
</dbReference>
<feature type="compositionally biased region" description="Basic and acidic residues" evidence="1">
    <location>
        <begin position="496"/>
        <end position="508"/>
    </location>
</feature>
<feature type="compositionally biased region" description="Polar residues" evidence="1">
    <location>
        <begin position="685"/>
        <end position="699"/>
    </location>
</feature>
<evidence type="ECO:0000259" key="2">
    <source>
        <dbReference type="SMART" id="SM01054"/>
    </source>
</evidence>
<reference evidence="4" key="1">
    <citation type="submission" date="2025-08" db="UniProtKB">
        <authorList>
            <consortium name="RefSeq"/>
        </authorList>
    </citation>
    <scope>IDENTIFICATION</scope>
    <source>
        <tissue evidence="4">Fruit stalk</tissue>
    </source>
</reference>
<dbReference type="AlphaFoldDB" id="A0A6P5Z5V1"/>
<dbReference type="GO" id="GO:0005516">
    <property type="term" value="F:calmodulin binding"/>
    <property type="evidence" value="ECO:0007669"/>
    <property type="project" value="InterPro"/>
</dbReference>
<dbReference type="RefSeq" id="XP_022747937.1">
    <property type="nucleotide sequence ID" value="XM_022892202.1"/>
</dbReference>
<dbReference type="PANTHER" id="PTHR33923">
    <property type="entry name" value="CALMODULIN-BINDING PROTEIN-RELATED"/>
    <property type="match status" value="1"/>
</dbReference>
<gene>
    <name evidence="4" type="primary">LOC111297490</name>
</gene>
<dbReference type="GeneID" id="111297490"/>
<dbReference type="KEGG" id="dzi:111297490"/>
<feature type="region of interest" description="Disordered" evidence="1">
    <location>
        <begin position="670"/>
        <end position="699"/>
    </location>
</feature>
<protein>
    <submittedName>
        <fullName evidence="4">LOW QUALITY PROTEIN: uncharacterized protein LOC111297490</fullName>
    </submittedName>
</protein>
<sequence>MKSIFTKVITRLKWNSSGIGGEQRKATSDTPGTKIKVEELSRISSHNEDHSYLKYGDGSSQEFGESTQFYKLSLKPDKTISTFNETVPVDEETQRDVNEYIASSSNFEEYKGHSENGVKKLETVSTASSCEIPSGLFSSASVAGMIEEPTPATEENNKDSELDHGIVQPADSMASGGTDVACRREIENQKNFTFWKLIYQNMVTGLDAELETQKPLPGVNSEEQVENQRNAHQNNDPYQEISRTGKAMSIEVHEASNRKLEFSQSDAIKLVQQAFDKILSEIPDHSSDNQSIASEITSDQDFLLKKQDEGKEMSISTSSNSIEDRMMQDQEEMQLQMGNKIASEEVKAAQIEGKKSGRQMPNSWSNLKNTIILKIFVNPVPPVDKDPEAEKIQLRHQNMKGRKSAEEWMLDHALCQVISTLAPSQKRKVALLVLAFETAIPLPENGDDMRSNAAAFSPTTFIPADNEFSVHNGNSAKTENGSEILAGKALNLEMRSKDDQDQVSESHRAYQQSPSSEMSGTDLKKAYTGAVNDNNVNKVLIVMDVQPNKDLSSEFCPENEEVIQRISKEEISILDSEVCKNIEKMDLDSSDLINSADQHPGKPECPTAVGEGAQPKYKSLHSSLEHSESNFAADISKLEKQKYLRLWKPSATDSAIENGSQLLQNLTDEEAQDDDAIKHSRDNNGDCQSSFATDDTSDNQSVTVDVIPHQELPETKQCEEKKRRFVKALGKVKEFNPRGPQYLPLDPAPESEKVLLRHQNMEDRKNAEEWMLDYALQQVAKLTPERKRRVGLLVEAFETVILLYVDVIKSPGIEATASPAKANHSSSSIGMALKHQFVWEITSQ</sequence>